<dbReference type="STRING" id="9009.A0A226N883"/>
<dbReference type="GO" id="GO:0001530">
    <property type="term" value="F:lipopolysaccharide binding"/>
    <property type="evidence" value="ECO:0007669"/>
    <property type="project" value="TreeGrafter"/>
</dbReference>
<dbReference type="Proteomes" id="UP000198323">
    <property type="component" value="Unassembled WGS sequence"/>
</dbReference>
<evidence type="ECO:0000313" key="4">
    <source>
        <dbReference type="Proteomes" id="UP000198323"/>
    </source>
</evidence>
<proteinExistence type="predicted"/>
<feature type="signal peptide" evidence="2">
    <location>
        <begin position="1"/>
        <end position="22"/>
    </location>
</feature>
<dbReference type="GO" id="GO:0050829">
    <property type="term" value="P:defense response to Gram-negative bacterium"/>
    <property type="evidence" value="ECO:0007669"/>
    <property type="project" value="TreeGrafter"/>
</dbReference>
<organism evidence="3 4">
    <name type="scientific">Callipepla squamata</name>
    <name type="common">Scaled quail</name>
    <dbReference type="NCBI Taxonomy" id="9009"/>
    <lineage>
        <taxon>Eukaryota</taxon>
        <taxon>Metazoa</taxon>
        <taxon>Chordata</taxon>
        <taxon>Craniata</taxon>
        <taxon>Vertebrata</taxon>
        <taxon>Euteleostomi</taxon>
        <taxon>Archelosauria</taxon>
        <taxon>Archosauria</taxon>
        <taxon>Dinosauria</taxon>
        <taxon>Saurischia</taxon>
        <taxon>Theropoda</taxon>
        <taxon>Coelurosauria</taxon>
        <taxon>Aves</taxon>
        <taxon>Neognathae</taxon>
        <taxon>Galloanserae</taxon>
        <taxon>Galliformes</taxon>
        <taxon>Odontophoridae</taxon>
        <taxon>Callipepla</taxon>
    </lineage>
</organism>
<dbReference type="PANTHER" id="PTHR10206:SF0">
    <property type="entry name" value="CATHELICIDIN B1-RELATED"/>
    <property type="match status" value="1"/>
</dbReference>
<evidence type="ECO:0000256" key="2">
    <source>
        <dbReference type="SAM" id="SignalP"/>
    </source>
</evidence>
<dbReference type="GO" id="GO:0061844">
    <property type="term" value="P:antimicrobial humoral immune response mediated by antimicrobial peptide"/>
    <property type="evidence" value="ECO:0007669"/>
    <property type="project" value="TreeGrafter"/>
</dbReference>
<feature type="chain" id="PRO_5012646635" description="Cathelicidin-B1" evidence="2">
    <location>
        <begin position="23"/>
        <end position="252"/>
    </location>
</feature>
<dbReference type="OrthoDB" id="9204597at2759"/>
<dbReference type="Pfam" id="PF00666">
    <property type="entry name" value="Cathelicidins"/>
    <property type="match status" value="1"/>
</dbReference>
<evidence type="ECO:0000256" key="1">
    <source>
        <dbReference type="SAM" id="MobiDB-lite"/>
    </source>
</evidence>
<keyword evidence="2" id="KW-0732">Signal</keyword>
<dbReference type="EMBL" id="MCFN01000144">
    <property type="protein sequence ID" value="OXB63803.1"/>
    <property type="molecule type" value="Genomic_DNA"/>
</dbReference>
<accession>A0A226N883</accession>
<name>A0A226N883_CALSU</name>
<dbReference type="GO" id="GO:0005615">
    <property type="term" value="C:extracellular space"/>
    <property type="evidence" value="ECO:0007669"/>
    <property type="project" value="TreeGrafter"/>
</dbReference>
<feature type="compositionally biased region" description="Gly residues" evidence="1">
    <location>
        <begin position="43"/>
        <end position="72"/>
    </location>
</feature>
<reference evidence="3 4" key="1">
    <citation type="submission" date="2016-07" db="EMBL/GenBank/DDBJ databases">
        <title>Disparate Historic Effective Population Sizes Predicted by Modern Levels of Genome Diversity for the Scaled Quail (Callipepla squamata) and the Northern Bobwhite (Colinus virginianus): Inferences from First and Second Generation Draft Genome Assemblies for Sympatric New World Quail.</title>
        <authorList>
            <person name="Oldeschulte D.L."/>
            <person name="Halley Y.A."/>
            <person name="Bhattarai E.K."/>
            <person name="Brashear W.A."/>
            <person name="Hill J."/>
            <person name="Metz R.P."/>
            <person name="Johnson C.D."/>
            <person name="Rollins D."/>
            <person name="Peterson M.J."/>
            <person name="Bickhart D.M."/>
            <person name="Decker J.E."/>
            <person name="Seabury C.M."/>
        </authorList>
    </citation>
    <scope>NUCLEOTIDE SEQUENCE [LARGE SCALE GENOMIC DNA]</scope>
    <source>
        <strain evidence="3 4">Texas</strain>
        <tissue evidence="3">Leg muscle</tissue>
    </source>
</reference>
<dbReference type="InterPro" id="IPR001894">
    <property type="entry name" value="Cathelicidin-like"/>
</dbReference>
<keyword evidence="4" id="KW-1185">Reference proteome</keyword>
<evidence type="ECO:0008006" key="5">
    <source>
        <dbReference type="Google" id="ProtNLM"/>
    </source>
</evidence>
<feature type="compositionally biased region" description="Low complexity" evidence="1">
    <location>
        <begin position="73"/>
        <end position="82"/>
    </location>
</feature>
<protein>
    <recommendedName>
        <fullName evidence="5">Cathelicidin-B1</fullName>
    </recommendedName>
</protein>
<dbReference type="GO" id="GO:0050830">
    <property type="term" value="P:defense response to Gram-positive bacterium"/>
    <property type="evidence" value="ECO:0007669"/>
    <property type="project" value="TreeGrafter"/>
</dbReference>
<feature type="region of interest" description="Disordered" evidence="1">
    <location>
        <begin position="15"/>
        <end position="116"/>
    </location>
</feature>
<dbReference type="AlphaFoldDB" id="A0A226N883"/>
<evidence type="ECO:0000313" key="3">
    <source>
        <dbReference type="EMBL" id="OXB63803.1"/>
    </source>
</evidence>
<gene>
    <name evidence="3" type="ORF">ASZ78_016209</name>
</gene>
<dbReference type="GO" id="GO:0045087">
    <property type="term" value="P:innate immune response"/>
    <property type="evidence" value="ECO:0007669"/>
    <property type="project" value="TreeGrafter"/>
</dbReference>
<dbReference type="PANTHER" id="PTHR10206">
    <property type="entry name" value="CATHELICIDIN"/>
    <property type="match status" value="1"/>
</dbReference>
<comment type="caution">
    <text evidence="3">The sequence shown here is derived from an EMBL/GenBank/DDBJ whole genome shotgun (WGS) entry which is preliminary data.</text>
</comment>
<sequence length="252" mass="26537">MLLLPLLLRLGSSGAATTGVEGSVPPGLGGSIPPGWEGSVPPGLGGSIPPGLGGSIPPGLGGSIPPGLGGSIPPGWEGSVPPGLGGSVPPGSDASITPKLDGPTTPKRNVSFPPLPPRPSSYLDAVVAAVRLLNQRIPAPCTLRLRAARPRPSWLRTPQRRRDVSFLVEDAPCPPGVDCGSCKLGTLQHCVGTVSVEQQPTAELRCAPLWVQPIRSWWGRVREWWDGLRERLRRRLPFRIRGRLNITSAPRP</sequence>